<dbReference type="GeneID" id="73345538"/>
<protein>
    <submittedName>
        <fullName evidence="1">Uncharacterized protein</fullName>
    </submittedName>
</protein>
<keyword evidence="2" id="KW-1185">Reference proteome</keyword>
<dbReference type="AlphaFoldDB" id="A0A9Q8WJX8"/>
<gene>
    <name evidence="1" type="ORF">CLUP02_11560</name>
</gene>
<evidence type="ECO:0000313" key="2">
    <source>
        <dbReference type="Proteomes" id="UP000830671"/>
    </source>
</evidence>
<dbReference type="RefSeq" id="XP_049147673.1">
    <property type="nucleotide sequence ID" value="XM_049290528.1"/>
</dbReference>
<dbReference type="EMBL" id="CP019478">
    <property type="protein sequence ID" value="UQC86061.1"/>
    <property type="molecule type" value="Genomic_DNA"/>
</dbReference>
<accession>A0A9Q8WJX8</accession>
<proteinExistence type="predicted"/>
<organism evidence="1 2">
    <name type="scientific">Colletotrichum lupini</name>
    <dbReference type="NCBI Taxonomy" id="145971"/>
    <lineage>
        <taxon>Eukaryota</taxon>
        <taxon>Fungi</taxon>
        <taxon>Dikarya</taxon>
        <taxon>Ascomycota</taxon>
        <taxon>Pezizomycotina</taxon>
        <taxon>Sordariomycetes</taxon>
        <taxon>Hypocreomycetidae</taxon>
        <taxon>Glomerellales</taxon>
        <taxon>Glomerellaceae</taxon>
        <taxon>Colletotrichum</taxon>
        <taxon>Colletotrichum acutatum species complex</taxon>
    </lineage>
</organism>
<dbReference type="Proteomes" id="UP000830671">
    <property type="component" value="Chromosome 6"/>
</dbReference>
<dbReference type="KEGG" id="clup:CLUP02_11560"/>
<sequence length="786" mass="85635">MEVTLSLEGRFLEEGGRKLGSLSASPVPAIRTLPHANEWEVRKARSNWRQAGSGWKAREALGGIASTQCSTETVCGRPSYDQGSARLTGITFDRKGGLGAFAGLQTTGEAMYTVLATMEGFCTVQPRHSRQASPTHRLTSATQSSQLLPQFQKGGERAHHCTTAFTCHHHHFYSSTEYGHDLPNSITTGGKAEHQLGDQLRAFDYLPRFSHHQYHQCYHNLPIFNTENSGSLLGLRVPNPLAGVAILQLPGFLLQGFARSLQRDEVSSAQCTVGLRTDTQYRRSTLPHQAKMPVAIESSTITPYLTTGELLPDWTATSTLHRSRELAAGRPAAVHYAAYEYIARSTVYTAPGGPVTVFSVLERSWLSEVSGGFAPFVSMVGCRIGTYPTPPSSPSSPSSNGSLAESVDAEDHLGFLIDGIADPADQERMEVREASDDDGHPEFGAACHGRIAEPALSHCVGIPRAAAFTTPLRNSPPPDTCPQPASQITTRTHANNHVAIPQGVLHGIHLDGLNMCNHLFRWYLGSNRDKNCHALRLSADEIFPKLINPSAFAFVRNFSSIWNLTSDKTRHPRHPAIPFVLALPPTATVSLRNVPTCNASSSHIPCFGAFFASFTLFPVRTAQNSTRGSRNIPANLASAPSPFEALTPARVIMHGQDAAHDSAYFSSCRTSTYQKTPTTTALSLQTSYLSCWHPNAHRSMRTHLAISTYGFLSTKCDTVSIEESFEGSIAGTRRWARVQANGWLRRPPVQCPSGSGLIRCYFESLRVSSPDSELVSNYSIPCEIVE</sequence>
<name>A0A9Q8WJX8_9PEZI</name>
<evidence type="ECO:0000313" key="1">
    <source>
        <dbReference type="EMBL" id="UQC86061.1"/>
    </source>
</evidence>
<reference evidence="1" key="1">
    <citation type="journal article" date="2021" name="Mol. Plant Microbe Interact.">
        <title>Complete Genome Sequence of the Plant-Pathogenic Fungus Colletotrichum lupini.</title>
        <authorList>
            <person name="Baroncelli R."/>
            <person name="Pensec F."/>
            <person name="Da Lio D."/>
            <person name="Boufleur T."/>
            <person name="Vicente I."/>
            <person name="Sarrocco S."/>
            <person name="Picot A."/>
            <person name="Baraldi E."/>
            <person name="Sukno S."/>
            <person name="Thon M."/>
            <person name="Le Floch G."/>
        </authorList>
    </citation>
    <scope>NUCLEOTIDE SEQUENCE</scope>
    <source>
        <strain evidence="1">IMI 504893</strain>
    </source>
</reference>